<proteinExistence type="inferred from homology"/>
<name>A0AAX2J3T0_KINKI</name>
<dbReference type="GeneID" id="93262214"/>
<dbReference type="SUPFAM" id="SSF69754">
    <property type="entry name" value="Ribosome binding protein Y (YfiA homologue)"/>
    <property type="match status" value="1"/>
</dbReference>
<comment type="similarity">
    <text evidence="2">Belongs to the HPF/YfiA ribosome-associated protein family. Short HPF subfamily.</text>
</comment>
<evidence type="ECO:0000313" key="7">
    <source>
        <dbReference type="Proteomes" id="UP000248598"/>
    </source>
</evidence>
<evidence type="ECO:0000256" key="5">
    <source>
        <dbReference type="ARBA" id="ARBA00041319"/>
    </source>
</evidence>
<dbReference type="Gene3D" id="3.30.160.100">
    <property type="entry name" value="Ribosome hibernation promotion factor-like"/>
    <property type="match status" value="1"/>
</dbReference>
<evidence type="ECO:0000256" key="2">
    <source>
        <dbReference type="ARBA" id="ARBA00038434"/>
    </source>
</evidence>
<gene>
    <name evidence="6" type="primary">yhbH</name>
    <name evidence="6" type="ORF">NCTC10529_00914</name>
</gene>
<comment type="subunit">
    <text evidence="3">Associates exclusively with 100S ribosomes, which are dimers of 70S ribosomes.</text>
</comment>
<dbReference type="EMBL" id="LS483426">
    <property type="protein sequence ID" value="SQH24722.1"/>
    <property type="molecule type" value="Genomic_DNA"/>
</dbReference>
<accession>A0AAX2J3T0</accession>
<keyword evidence="1" id="KW-0810">Translation regulation</keyword>
<organism evidence="6 7">
    <name type="scientific">Kingella kingae</name>
    <dbReference type="NCBI Taxonomy" id="504"/>
    <lineage>
        <taxon>Bacteria</taxon>
        <taxon>Pseudomonadati</taxon>
        <taxon>Pseudomonadota</taxon>
        <taxon>Betaproteobacteria</taxon>
        <taxon>Neisseriales</taxon>
        <taxon>Neisseriaceae</taxon>
        <taxon>Kingella</taxon>
    </lineage>
</organism>
<evidence type="ECO:0000256" key="1">
    <source>
        <dbReference type="ARBA" id="ARBA00022845"/>
    </source>
</evidence>
<dbReference type="GO" id="GO:0045900">
    <property type="term" value="P:negative regulation of translational elongation"/>
    <property type="evidence" value="ECO:0007669"/>
    <property type="project" value="TreeGrafter"/>
</dbReference>
<dbReference type="FunFam" id="3.30.160.100:FF:000001">
    <property type="entry name" value="Ribosome hibernation promoting factor"/>
    <property type="match status" value="1"/>
</dbReference>
<dbReference type="PANTHER" id="PTHR33231:SF1">
    <property type="entry name" value="30S RIBOSOMAL PROTEIN"/>
    <property type="match status" value="1"/>
</dbReference>
<dbReference type="InterPro" id="IPR050574">
    <property type="entry name" value="HPF/YfiA_ribosome-assoc"/>
</dbReference>
<evidence type="ECO:0000256" key="4">
    <source>
        <dbReference type="ARBA" id="ARBA00041148"/>
    </source>
</evidence>
<dbReference type="PANTHER" id="PTHR33231">
    <property type="entry name" value="30S RIBOSOMAL PROTEIN"/>
    <property type="match status" value="1"/>
</dbReference>
<dbReference type="GO" id="GO:0022627">
    <property type="term" value="C:cytosolic small ribosomal subunit"/>
    <property type="evidence" value="ECO:0007669"/>
    <property type="project" value="TreeGrafter"/>
</dbReference>
<dbReference type="Proteomes" id="UP000248598">
    <property type="component" value="Chromosome 1"/>
</dbReference>
<dbReference type="CDD" id="cd00552">
    <property type="entry name" value="RaiA"/>
    <property type="match status" value="1"/>
</dbReference>
<sequence>MNLKITGLHLDVTEAMKTRITEKLQRINRHSDNILSVAVTLSVEKVKHKAAAQVHLAGKDLHVEAVEEDMYAAIDVLVDKLDRAILQHKEKANAVR</sequence>
<dbReference type="RefSeq" id="WP_003785433.1">
    <property type="nucleotide sequence ID" value="NZ_CP045141.1"/>
</dbReference>
<reference evidence="6 7" key="1">
    <citation type="submission" date="2018-06" db="EMBL/GenBank/DDBJ databases">
        <authorList>
            <consortium name="Pathogen Informatics"/>
            <person name="Doyle S."/>
        </authorList>
    </citation>
    <scope>NUCLEOTIDE SEQUENCE [LARGE SCALE GENOMIC DNA]</scope>
    <source>
        <strain evidence="6 7">NCTC10529</strain>
    </source>
</reference>
<dbReference type="InterPro" id="IPR036567">
    <property type="entry name" value="RHF-like"/>
</dbReference>
<dbReference type="GO" id="GO:0043024">
    <property type="term" value="F:ribosomal small subunit binding"/>
    <property type="evidence" value="ECO:0007669"/>
    <property type="project" value="TreeGrafter"/>
</dbReference>
<evidence type="ECO:0000256" key="3">
    <source>
        <dbReference type="ARBA" id="ARBA00038695"/>
    </source>
</evidence>
<dbReference type="AlphaFoldDB" id="A0AAX2J3T0"/>
<dbReference type="InterPro" id="IPR003489">
    <property type="entry name" value="RHF/RaiA"/>
</dbReference>
<protein>
    <recommendedName>
        <fullName evidence="4">Ribosome hibernation promoting factor</fullName>
    </recommendedName>
    <alternativeName>
        <fullName evidence="5">Hibernation factor HPF</fullName>
    </alternativeName>
</protein>
<dbReference type="Pfam" id="PF02482">
    <property type="entry name" value="Ribosomal_S30AE"/>
    <property type="match status" value="1"/>
</dbReference>
<evidence type="ECO:0000313" key="6">
    <source>
        <dbReference type="EMBL" id="SQH24722.1"/>
    </source>
</evidence>
<dbReference type="NCBIfam" id="TIGR00741">
    <property type="entry name" value="yfiA"/>
    <property type="match status" value="1"/>
</dbReference>